<reference evidence="2" key="1">
    <citation type="submission" date="2014-01" db="EMBL/GenBank/DDBJ databases">
        <title>The genome of the white-rot fungus Pycnoporus cinnabarinus: a basidiomycete model with a versatile arsenal for lignocellulosic biomass breakdown.</title>
        <authorList>
            <person name="Levasseur A."/>
            <person name="Lomascolo A."/>
            <person name="Ruiz-Duenas F.J."/>
            <person name="Uzan E."/>
            <person name="Piumi F."/>
            <person name="Kues U."/>
            <person name="Ram A.F.J."/>
            <person name="Murat C."/>
            <person name="Haon M."/>
            <person name="Benoit I."/>
            <person name="Arfi Y."/>
            <person name="Chevret D."/>
            <person name="Drula E."/>
            <person name="Kwon M.J."/>
            <person name="Gouret P."/>
            <person name="Lesage-Meessen L."/>
            <person name="Lombard V."/>
            <person name="Mariette J."/>
            <person name="Noirot C."/>
            <person name="Park J."/>
            <person name="Patyshakuliyeva A."/>
            <person name="Wieneger R.A.B."/>
            <person name="Wosten H.A.B."/>
            <person name="Martin F."/>
            <person name="Coutinho P.M."/>
            <person name="de Vries R."/>
            <person name="Martinez A.T."/>
            <person name="Klopp C."/>
            <person name="Pontarotti P."/>
            <person name="Henrissat B."/>
            <person name="Record E."/>
        </authorList>
    </citation>
    <scope>NUCLEOTIDE SEQUENCE [LARGE SCALE GENOMIC DNA]</scope>
    <source>
        <strain evidence="2">BRFM137</strain>
    </source>
</reference>
<dbReference type="EMBL" id="CCBP010000393">
    <property type="protein sequence ID" value="CDO76649.1"/>
    <property type="molecule type" value="Genomic_DNA"/>
</dbReference>
<feature type="compositionally biased region" description="Polar residues" evidence="1">
    <location>
        <begin position="1"/>
        <end position="12"/>
    </location>
</feature>
<gene>
    <name evidence="2" type="ORF">BN946_scf184986.g2</name>
</gene>
<dbReference type="OMA" id="PANDPMI"/>
<keyword evidence="3" id="KW-1185">Reference proteome</keyword>
<feature type="region of interest" description="Disordered" evidence="1">
    <location>
        <begin position="1"/>
        <end position="35"/>
    </location>
</feature>
<dbReference type="HOGENOM" id="CLU_1907736_0_0_1"/>
<accession>A0A060SWP3</accession>
<name>A0A060SWP3_PYCCI</name>
<evidence type="ECO:0000256" key="1">
    <source>
        <dbReference type="SAM" id="MobiDB-lite"/>
    </source>
</evidence>
<dbReference type="OrthoDB" id="2688393at2759"/>
<dbReference type="AlphaFoldDB" id="A0A060SWP3"/>
<dbReference type="Proteomes" id="UP000029665">
    <property type="component" value="Unassembled WGS sequence"/>
</dbReference>
<sequence>MDSDNPRSSYEVNGSDHDARAPRGSSKHRRVTIEEVEDEDTASKGIWSIEDYGQFAAEPLRQGITHFKDLLAEQEAMKQNLHVPFQDEEDWGLARWLFRQTTQSGADEFLKLPIVSHLTVNVELELVTYNRLS</sequence>
<protein>
    <submittedName>
        <fullName evidence="2">Uncharacterized protein</fullName>
    </submittedName>
</protein>
<proteinExistence type="predicted"/>
<evidence type="ECO:0000313" key="3">
    <source>
        <dbReference type="Proteomes" id="UP000029665"/>
    </source>
</evidence>
<organism evidence="2 3">
    <name type="scientific">Pycnoporus cinnabarinus</name>
    <name type="common">Cinnabar-red polypore</name>
    <name type="synonym">Trametes cinnabarina</name>
    <dbReference type="NCBI Taxonomy" id="5643"/>
    <lineage>
        <taxon>Eukaryota</taxon>
        <taxon>Fungi</taxon>
        <taxon>Dikarya</taxon>
        <taxon>Basidiomycota</taxon>
        <taxon>Agaricomycotina</taxon>
        <taxon>Agaricomycetes</taxon>
        <taxon>Polyporales</taxon>
        <taxon>Polyporaceae</taxon>
        <taxon>Trametes</taxon>
    </lineage>
</organism>
<evidence type="ECO:0000313" key="2">
    <source>
        <dbReference type="EMBL" id="CDO76649.1"/>
    </source>
</evidence>
<comment type="caution">
    <text evidence="2">The sequence shown here is derived from an EMBL/GenBank/DDBJ whole genome shotgun (WGS) entry which is preliminary data.</text>
</comment>